<dbReference type="EMBL" id="MIKG01000029">
    <property type="protein sequence ID" value="RAO74138.1"/>
    <property type="molecule type" value="Genomic_DNA"/>
</dbReference>
<accession>A0A364LE95</accession>
<dbReference type="Proteomes" id="UP000249363">
    <property type="component" value="Unassembled WGS sequence"/>
</dbReference>
<name>A0A364LE95_TALAM</name>
<dbReference type="GO" id="GO:0005739">
    <property type="term" value="C:mitochondrion"/>
    <property type="evidence" value="ECO:0007669"/>
    <property type="project" value="TreeGrafter"/>
</dbReference>
<dbReference type="OrthoDB" id="3257538at2759"/>
<evidence type="ECO:0000313" key="3">
    <source>
        <dbReference type="Proteomes" id="UP000249363"/>
    </source>
</evidence>
<comment type="caution">
    <text evidence="2">The sequence shown here is derived from an EMBL/GenBank/DDBJ whole genome shotgun (WGS) entry which is preliminary data.</text>
</comment>
<dbReference type="InterPro" id="IPR029069">
    <property type="entry name" value="HotDog_dom_sf"/>
</dbReference>
<reference evidence="2 3" key="1">
    <citation type="journal article" date="2017" name="Biotechnol. Biofuels">
        <title>Differential beta-glucosidase expression as a function of carbon source availability in Talaromyces amestolkiae: a genomic and proteomic approach.</title>
        <authorList>
            <person name="de Eugenio L.I."/>
            <person name="Mendez-Liter J.A."/>
            <person name="Nieto-Dominguez M."/>
            <person name="Alonso L."/>
            <person name="Gil-Munoz J."/>
            <person name="Barriuso J."/>
            <person name="Prieto A."/>
            <person name="Martinez M.J."/>
        </authorList>
    </citation>
    <scope>NUCLEOTIDE SEQUENCE [LARGE SCALE GENOMIC DNA]</scope>
    <source>
        <strain evidence="2 3">CIB</strain>
    </source>
</reference>
<dbReference type="STRING" id="1196081.A0A364LE95"/>
<feature type="compositionally biased region" description="Low complexity" evidence="1">
    <location>
        <begin position="77"/>
        <end position="93"/>
    </location>
</feature>
<dbReference type="FunFam" id="3.10.129.10:FF:000103">
    <property type="entry name" value="WGS project CABT00000000 data, contig 2.1"/>
    <property type="match status" value="1"/>
</dbReference>
<dbReference type="AlphaFoldDB" id="A0A364LE95"/>
<dbReference type="Gene3D" id="3.10.129.10">
    <property type="entry name" value="Hotdog Thioesterase"/>
    <property type="match status" value="1"/>
</dbReference>
<dbReference type="GO" id="GO:0019171">
    <property type="term" value="F:(3R)-hydroxyacyl-[acyl-carrier-protein] dehydratase activity"/>
    <property type="evidence" value="ECO:0007669"/>
    <property type="project" value="TreeGrafter"/>
</dbReference>
<dbReference type="PANTHER" id="PTHR28152">
    <property type="entry name" value="HYDROXYACYL-THIOESTER DEHYDRATASE TYPE 2, MITOCHONDRIAL"/>
    <property type="match status" value="1"/>
</dbReference>
<evidence type="ECO:0000313" key="2">
    <source>
        <dbReference type="EMBL" id="RAO74138.1"/>
    </source>
</evidence>
<sequence>MFTSRLPRTVPCGKEITKTTQYLRLYSTSSNIPDAATIASSFLSKFQSRGPQTRTQLLDANQLHLLTLTLNRPHLYPSTTPPSATSTSTSTAPKIGTPLPPGYHLVYFTPSFLESELGADGTDTSYNPSAPFTRRMWAGGEVRWPRMSDGKPNLLRVGQTVTETTKVLSAEPKVVRKSGEEMIVVGVEKRFENERGLAVVDRRNWVFREALPYPPQPSASSTTDKKDDIPSPIASAKTLSTPQQFITDEAEGIYRRPLRQTPVSLFRFSALTFNPHKIHYSFPWSRDVEGHRNIVVHGPLNLVNILDFWRDIQFSKLRKQGLIVASEEGLIVPTSIAYRATNPLYADEDYEIVLEEDAEKGGSRVNVFNHNGVVSMKADIKA</sequence>
<evidence type="ECO:0008006" key="4">
    <source>
        <dbReference type="Google" id="ProtNLM"/>
    </source>
</evidence>
<dbReference type="RefSeq" id="XP_040738652.1">
    <property type="nucleotide sequence ID" value="XM_040872749.1"/>
</dbReference>
<gene>
    <name evidence="2" type="ORF">BHQ10_010150</name>
</gene>
<dbReference type="InterPro" id="IPR052741">
    <property type="entry name" value="Mitochondrial_HTD2"/>
</dbReference>
<dbReference type="GeneID" id="63799364"/>
<dbReference type="SUPFAM" id="SSF54637">
    <property type="entry name" value="Thioesterase/thiol ester dehydrase-isomerase"/>
    <property type="match status" value="1"/>
</dbReference>
<evidence type="ECO:0000256" key="1">
    <source>
        <dbReference type="SAM" id="MobiDB-lite"/>
    </source>
</evidence>
<keyword evidence="3" id="KW-1185">Reference proteome</keyword>
<proteinExistence type="predicted"/>
<protein>
    <recommendedName>
        <fullName evidence="4">N-terminal of MaoC-like dehydratase domain-containing protein</fullName>
    </recommendedName>
</protein>
<organism evidence="2 3">
    <name type="scientific">Talaromyces amestolkiae</name>
    <dbReference type="NCBI Taxonomy" id="1196081"/>
    <lineage>
        <taxon>Eukaryota</taxon>
        <taxon>Fungi</taxon>
        <taxon>Dikarya</taxon>
        <taxon>Ascomycota</taxon>
        <taxon>Pezizomycotina</taxon>
        <taxon>Eurotiomycetes</taxon>
        <taxon>Eurotiomycetidae</taxon>
        <taxon>Eurotiales</taxon>
        <taxon>Trichocomaceae</taxon>
        <taxon>Talaromyces</taxon>
        <taxon>Talaromyces sect. Talaromyces</taxon>
    </lineage>
</organism>
<feature type="region of interest" description="Disordered" evidence="1">
    <location>
        <begin position="74"/>
        <end position="95"/>
    </location>
</feature>
<dbReference type="PANTHER" id="PTHR28152:SF2">
    <property type="entry name" value="N-TERMINAL OF MAOC-LIKE DEHYDRATASE DOMAIN-CONTAINING PROTEIN"/>
    <property type="match status" value="1"/>
</dbReference>